<dbReference type="Pfam" id="PF07471">
    <property type="entry name" value="Phage_Nu1"/>
    <property type="match status" value="1"/>
</dbReference>
<dbReference type="Proteomes" id="UP001621964">
    <property type="component" value="Unassembled WGS sequence"/>
</dbReference>
<accession>A0ABW8Q5N9</accession>
<dbReference type="InterPro" id="IPR009061">
    <property type="entry name" value="DNA-bd_dom_put_sf"/>
</dbReference>
<gene>
    <name evidence="1" type="ORF">ACI43T_10260</name>
</gene>
<organism evidence="1 2">
    <name type="scientific">Neisseria oralis</name>
    <dbReference type="NCBI Taxonomy" id="1107316"/>
    <lineage>
        <taxon>Bacteria</taxon>
        <taxon>Pseudomonadati</taxon>
        <taxon>Pseudomonadota</taxon>
        <taxon>Betaproteobacteria</taxon>
        <taxon>Neisseriales</taxon>
        <taxon>Neisseriaceae</taxon>
        <taxon>Neisseria</taxon>
    </lineage>
</organism>
<dbReference type="EMBL" id="JBJGEB010000012">
    <property type="protein sequence ID" value="MFK7642864.1"/>
    <property type="molecule type" value="Genomic_DNA"/>
</dbReference>
<dbReference type="RefSeq" id="WP_096111790.1">
    <property type="nucleotide sequence ID" value="NZ_JBJGEB010000012.1"/>
</dbReference>
<comment type="caution">
    <text evidence="1">The sequence shown here is derived from an EMBL/GenBank/DDBJ whole genome shotgun (WGS) entry which is preliminary data.</text>
</comment>
<reference evidence="1 2" key="1">
    <citation type="submission" date="2024-11" db="EMBL/GenBank/DDBJ databases">
        <authorList>
            <person name="Mikucki A.G."/>
            <person name="Kahler C.M."/>
        </authorList>
    </citation>
    <scope>NUCLEOTIDE SEQUENCE [LARGE SCALE GENOMIC DNA]</scope>
    <source>
        <strain evidence="1 2">EXNM717</strain>
    </source>
</reference>
<dbReference type="InterPro" id="IPR010906">
    <property type="entry name" value="Phage_lambda_Nu1_terminase-ssu"/>
</dbReference>
<dbReference type="InterPro" id="IPR036388">
    <property type="entry name" value="WH-like_DNA-bd_sf"/>
</dbReference>
<evidence type="ECO:0000313" key="2">
    <source>
        <dbReference type="Proteomes" id="UP001621964"/>
    </source>
</evidence>
<protein>
    <submittedName>
        <fullName evidence="1">Terminase small subunit</fullName>
    </submittedName>
</protein>
<dbReference type="SUPFAM" id="SSF46955">
    <property type="entry name" value="Putative DNA-binding domain"/>
    <property type="match status" value="1"/>
</dbReference>
<dbReference type="Gene3D" id="1.10.10.10">
    <property type="entry name" value="Winged helix-like DNA-binding domain superfamily/Winged helix DNA-binding domain"/>
    <property type="match status" value="1"/>
</dbReference>
<proteinExistence type="predicted"/>
<name>A0ABW8Q5N9_9NEIS</name>
<sequence>MKVNKRQLADIVGVTEQALTNWQKEGLPVAAYADKNGLANEYDTVAVIRWLLQRELERLNKEKPRDRLDRVKAELAELERDEKLGQLAPAAMFERAWGDHVLAARTEFLTMPEQLAAELTATSGVEIDPDTIAAYINRALEKLSNYGAENNGDDSRNHAGADG</sequence>
<evidence type="ECO:0000313" key="1">
    <source>
        <dbReference type="EMBL" id="MFK7642864.1"/>
    </source>
</evidence>
<keyword evidence="2" id="KW-1185">Reference proteome</keyword>